<dbReference type="GO" id="GO:0005794">
    <property type="term" value="C:Golgi apparatus"/>
    <property type="evidence" value="ECO:0007669"/>
    <property type="project" value="UniProtKB-SubCell"/>
</dbReference>
<comment type="similarity">
    <text evidence="1">Belongs to the syntaxin family.</text>
</comment>
<keyword evidence="4" id="KW-0653">Protein transport</keyword>
<feature type="region of interest" description="Disordered" evidence="9">
    <location>
        <begin position="242"/>
        <end position="266"/>
    </location>
</feature>
<protein>
    <recommendedName>
        <fullName evidence="10">Syntaxin 6/10/61 N-terminal domain-containing protein</fullName>
    </recommendedName>
</protein>
<dbReference type="Pfam" id="PF09177">
    <property type="entry name" value="STX6_10_61_N"/>
    <property type="match status" value="1"/>
</dbReference>
<dbReference type="PANTHER" id="PTHR34949">
    <property type="entry name" value="OS05G0443700 PROTEIN"/>
    <property type="match status" value="1"/>
</dbReference>
<keyword evidence="5" id="KW-1133">Transmembrane helix</keyword>
<evidence type="ECO:0000256" key="6">
    <source>
        <dbReference type="ARBA" id="ARBA00023034"/>
    </source>
</evidence>
<accession>A0A438GTJ6</accession>
<evidence type="ECO:0000313" key="12">
    <source>
        <dbReference type="Proteomes" id="UP000288805"/>
    </source>
</evidence>
<name>A0A438GTJ6_VITVI</name>
<feature type="domain" description="Syntaxin 6/10/61 N-terminal" evidence="10">
    <location>
        <begin position="41"/>
        <end position="119"/>
    </location>
</feature>
<keyword evidence="6" id="KW-0333">Golgi apparatus</keyword>
<evidence type="ECO:0000256" key="1">
    <source>
        <dbReference type="ARBA" id="ARBA00009063"/>
    </source>
</evidence>
<reference evidence="11 12" key="1">
    <citation type="journal article" date="2018" name="PLoS Genet.">
        <title>Population sequencing reveals clonal diversity and ancestral inbreeding in the grapevine cultivar Chardonnay.</title>
        <authorList>
            <person name="Roach M.J."/>
            <person name="Johnson D.L."/>
            <person name="Bohlmann J."/>
            <person name="van Vuuren H.J."/>
            <person name="Jones S.J."/>
            <person name="Pretorius I.S."/>
            <person name="Schmidt S.A."/>
            <person name="Borneman A.R."/>
        </authorList>
    </citation>
    <scope>NUCLEOTIDE SEQUENCE [LARGE SCALE GENOMIC DNA]</scope>
    <source>
        <strain evidence="12">cv. Chardonnay</strain>
        <tissue evidence="11">Leaf</tissue>
    </source>
</reference>
<sequence>MMVANSFDLWQKDAFFSAAEEVQESADIKGRKTLRNMELYNRMESAYRTWVRERREGLTHEDLDELYRELKTALGTAKWQLEEFERAVRLSHRQRCDDNTTARHRQFIAAIENQISHVEEALRESFNEEGKQPPQWVNLDQEERDDLALFLSGTSGTLQNAKEEHVELGHSMKGSPRENHYKRKETDFNLNAACNRDMPDEIKADRTTGTRRTGNSPPGSWKIVIADEDEHSKNWCQVLRPHRREGIQSSPLEAKVGRTSSGEERN</sequence>
<keyword evidence="3" id="KW-0812">Transmembrane</keyword>
<evidence type="ECO:0000256" key="3">
    <source>
        <dbReference type="ARBA" id="ARBA00022692"/>
    </source>
</evidence>
<dbReference type="CDD" id="cd21442">
    <property type="entry name" value="SNARE_NTD_STX6-like"/>
    <property type="match status" value="1"/>
</dbReference>
<dbReference type="PANTHER" id="PTHR34949:SF3">
    <property type="entry name" value="OS08G0244100 PROTEIN"/>
    <property type="match status" value="1"/>
</dbReference>
<evidence type="ECO:0000313" key="11">
    <source>
        <dbReference type="EMBL" id="RVW75531.1"/>
    </source>
</evidence>
<dbReference type="EMBL" id="QGNW01000347">
    <property type="protein sequence ID" value="RVW75531.1"/>
    <property type="molecule type" value="Genomic_DNA"/>
</dbReference>
<evidence type="ECO:0000256" key="8">
    <source>
        <dbReference type="ARBA" id="ARBA00037801"/>
    </source>
</evidence>
<keyword evidence="7" id="KW-0472">Membrane</keyword>
<organism evidence="11 12">
    <name type="scientific">Vitis vinifera</name>
    <name type="common">Grape</name>
    <dbReference type="NCBI Taxonomy" id="29760"/>
    <lineage>
        <taxon>Eukaryota</taxon>
        <taxon>Viridiplantae</taxon>
        <taxon>Streptophyta</taxon>
        <taxon>Embryophyta</taxon>
        <taxon>Tracheophyta</taxon>
        <taxon>Spermatophyta</taxon>
        <taxon>Magnoliopsida</taxon>
        <taxon>eudicotyledons</taxon>
        <taxon>Gunneridae</taxon>
        <taxon>Pentapetalae</taxon>
        <taxon>rosids</taxon>
        <taxon>Vitales</taxon>
        <taxon>Vitaceae</taxon>
        <taxon>Viteae</taxon>
        <taxon>Vitis</taxon>
    </lineage>
</organism>
<dbReference type="Proteomes" id="UP000288805">
    <property type="component" value="Unassembled WGS sequence"/>
</dbReference>
<evidence type="ECO:0000256" key="7">
    <source>
        <dbReference type="ARBA" id="ARBA00023136"/>
    </source>
</evidence>
<comment type="subcellular location">
    <subcellularLocation>
        <location evidence="8">Golgi apparatus</location>
        <location evidence="8">trans-Golgi network membrane</location>
        <topology evidence="8">Single-pass type IV membrane protein</topology>
    </subcellularLocation>
</comment>
<evidence type="ECO:0000256" key="9">
    <source>
        <dbReference type="SAM" id="MobiDB-lite"/>
    </source>
</evidence>
<keyword evidence="2" id="KW-0813">Transport</keyword>
<evidence type="ECO:0000259" key="10">
    <source>
        <dbReference type="Pfam" id="PF09177"/>
    </source>
</evidence>
<evidence type="ECO:0000256" key="2">
    <source>
        <dbReference type="ARBA" id="ARBA00022448"/>
    </source>
</evidence>
<dbReference type="AlphaFoldDB" id="A0A438GTJ6"/>
<gene>
    <name evidence="11" type="ORF">CK203_051943</name>
</gene>
<dbReference type="InterPro" id="IPR010989">
    <property type="entry name" value="SNARE"/>
</dbReference>
<evidence type="ECO:0000256" key="5">
    <source>
        <dbReference type="ARBA" id="ARBA00022989"/>
    </source>
</evidence>
<dbReference type="Gene3D" id="1.20.58.90">
    <property type="match status" value="1"/>
</dbReference>
<dbReference type="InterPro" id="IPR015260">
    <property type="entry name" value="Syntaxin-6/10/61_N"/>
</dbReference>
<dbReference type="GO" id="GO:0016020">
    <property type="term" value="C:membrane"/>
    <property type="evidence" value="ECO:0007669"/>
    <property type="project" value="InterPro"/>
</dbReference>
<dbReference type="SUPFAM" id="SSF47661">
    <property type="entry name" value="t-snare proteins"/>
    <property type="match status" value="1"/>
</dbReference>
<proteinExistence type="inferred from homology"/>
<dbReference type="GO" id="GO:0015031">
    <property type="term" value="P:protein transport"/>
    <property type="evidence" value="ECO:0007669"/>
    <property type="project" value="UniProtKB-KW"/>
</dbReference>
<dbReference type="FunFam" id="1.20.58.90:FF:000004">
    <property type="entry name" value="Syntaxin 10"/>
    <property type="match status" value="1"/>
</dbReference>
<evidence type="ECO:0000256" key="4">
    <source>
        <dbReference type="ARBA" id="ARBA00022927"/>
    </source>
</evidence>
<comment type="caution">
    <text evidence="11">The sequence shown here is derived from an EMBL/GenBank/DDBJ whole genome shotgun (WGS) entry which is preliminary data.</text>
</comment>
<dbReference type="GO" id="GO:0048193">
    <property type="term" value="P:Golgi vesicle transport"/>
    <property type="evidence" value="ECO:0007669"/>
    <property type="project" value="InterPro"/>
</dbReference>